<evidence type="ECO:0000256" key="1">
    <source>
        <dbReference type="SAM" id="SignalP"/>
    </source>
</evidence>
<accession>A0A371B045</accession>
<organism evidence="2 3">
    <name type="scientific">Anaerosacchariphilus polymeriproducens</name>
    <dbReference type="NCBI Taxonomy" id="1812858"/>
    <lineage>
        <taxon>Bacteria</taxon>
        <taxon>Bacillati</taxon>
        <taxon>Bacillota</taxon>
        <taxon>Clostridia</taxon>
        <taxon>Lachnospirales</taxon>
        <taxon>Lachnospiraceae</taxon>
        <taxon>Anaerosacchariphilus</taxon>
    </lineage>
</organism>
<evidence type="ECO:0000313" key="2">
    <source>
        <dbReference type="EMBL" id="RDU25176.1"/>
    </source>
</evidence>
<dbReference type="AlphaFoldDB" id="A0A371B045"/>
<feature type="signal peptide" evidence="1">
    <location>
        <begin position="1"/>
        <end position="30"/>
    </location>
</feature>
<feature type="chain" id="PRO_5016752951" evidence="1">
    <location>
        <begin position="31"/>
        <end position="338"/>
    </location>
</feature>
<keyword evidence="3" id="KW-1185">Reference proteome</keyword>
<protein>
    <submittedName>
        <fullName evidence="2">Uncharacterized protein</fullName>
    </submittedName>
</protein>
<dbReference type="RefSeq" id="WP_115480237.1">
    <property type="nucleotide sequence ID" value="NZ_QRCT01000005.1"/>
</dbReference>
<dbReference type="EMBL" id="QRCT01000005">
    <property type="protein sequence ID" value="RDU25176.1"/>
    <property type="molecule type" value="Genomic_DNA"/>
</dbReference>
<sequence length="338" mass="38824">MLKRKKLCRLAVFVMTILMITSQLRTLAYAKDETKNSNTQQNQNLENTNDSISNLKQQISPKDIILILENYNLNNKLRKDYKWTIVTNFIVGNFYCLNTTPNQKYGYDRIMIQKEKESGKLYFTVRGYKVYLDKYLSDGHVIYNEPKSTDFISMFEEEKEAAINFIQSLKETSPNSNVYILANPKANENSVIQLTEGFENVSKNSEQIVNEIHNLNKVSGCLYERSLTLKETYNLLDKDASLITNGRDKQVILCSGLADQNENFDEAQKYADLLKNNLHIVINIINIKESGGTYSNLIPNSLASENLSNTSEKKFYVTDDNLWVGDIFQVVFKDIFGL</sequence>
<dbReference type="OrthoDB" id="267455at2"/>
<comment type="caution">
    <text evidence="2">The sequence shown here is derived from an EMBL/GenBank/DDBJ whole genome shotgun (WGS) entry which is preliminary data.</text>
</comment>
<name>A0A371B045_9FIRM</name>
<gene>
    <name evidence="2" type="ORF">DWV06_00570</name>
</gene>
<proteinExistence type="predicted"/>
<evidence type="ECO:0000313" key="3">
    <source>
        <dbReference type="Proteomes" id="UP000255036"/>
    </source>
</evidence>
<reference evidence="2 3" key="1">
    <citation type="submission" date="2018-07" db="EMBL/GenBank/DDBJ databases">
        <title>Anaerosacharophilus polymeroproducens gen. nov. sp. nov., an anaerobic bacterium isolated from salt field.</title>
        <authorList>
            <person name="Kim W."/>
            <person name="Yang S.-H."/>
            <person name="Oh J."/>
            <person name="Lee J.-H."/>
            <person name="Kwon K.K."/>
        </authorList>
    </citation>
    <scope>NUCLEOTIDE SEQUENCE [LARGE SCALE GENOMIC DNA]</scope>
    <source>
        <strain evidence="2 3">MCWD5</strain>
    </source>
</reference>
<keyword evidence="1" id="KW-0732">Signal</keyword>
<dbReference type="Proteomes" id="UP000255036">
    <property type="component" value="Unassembled WGS sequence"/>
</dbReference>